<evidence type="ECO:0000313" key="4">
    <source>
        <dbReference type="Proteomes" id="UP000380386"/>
    </source>
</evidence>
<accession>A0A5P0ZIQ4</accession>
<protein>
    <submittedName>
        <fullName evidence="3">N-acetyltransferase</fullName>
    </submittedName>
</protein>
<dbReference type="CDD" id="cd04301">
    <property type="entry name" value="NAT_SF"/>
    <property type="match status" value="1"/>
</dbReference>
<evidence type="ECO:0000313" key="3">
    <source>
        <dbReference type="EMBL" id="MQS52970.1"/>
    </source>
</evidence>
<dbReference type="OrthoDB" id="9793389at2"/>
<dbReference type="InterPro" id="IPR031165">
    <property type="entry name" value="GNAT_YJDJ"/>
</dbReference>
<dbReference type="InterPro" id="IPR016181">
    <property type="entry name" value="Acyl_CoA_acyltransferase"/>
</dbReference>
<dbReference type="InterPro" id="IPR000182">
    <property type="entry name" value="GNAT_dom"/>
</dbReference>
<dbReference type="PANTHER" id="PTHR31435:SF10">
    <property type="entry name" value="BSR4717 PROTEIN"/>
    <property type="match status" value="1"/>
</dbReference>
<dbReference type="Proteomes" id="UP000380386">
    <property type="component" value="Unassembled WGS sequence"/>
</dbReference>
<gene>
    <name evidence="3" type="ORF">FHL02_08045</name>
</gene>
<feature type="domain" description="N-acetyltransferase" evidence="2">
    <location>
        <begin position="2"/>
        <end position="89"/>
    </location>
</feature>
<dbReference type="PROSITE" id="PS51186">
    <property type="entry name" value="GNAT"/>
    <property type="match status" value="1"/>
</dbReference>
<dbReference type="RefSeq" id="WP_153383513.1">
    <property type="nucleotide sequence ID" value="NZ_VDFM01000009.1"/>
</dbReference>
<dbReference type="EMBL" id="VDFM01000009">
    <property type="protein sequence ID" value="MQS52970.1"/>
    <property type="molecule type" value="Genomic_DNA"/>
</dbReference>
<evidence type="ECO:0000259" key="2">
    <source>
        <dbReference type="PROSITE" id="PS51729"/>
    </source>
</evidence>
<evidence type="ECO:0000259" key="1">
    <source>
        <dbReference type="PROSITE" id="PS51186"/>
    </source>
</evidence>
<comment type="caution">
    <text evidence="3">The sequence shown here is derived from an EMBL/GenBank/DDBJ whole genome shotgun (WGS) entry which is preliminary data.</text>
</comment>
<dbReference type="InterPro" id="IPR045057">
    <property type="entry name" value="Gcn5-rel_NAT"/>
</dbReference>
<sequence>MEIKQEEHRFYINDGEEFVGEITFTPIKEGVISIDHTFVDKKYGGQGLAGKLLSAMLEYAKKENLKIVPVCEYAKANFDKRPEIRYLLADNYQELLDKELAKKEEADKEDK</sequence>
<dbReference type="Gene3D" id="3.40.630.30">
    <property type="match status" value="1"/>
</dbReference>
<feature type="domain" description="N-acetyltransferase" evidence="1">
    <location>
        <begin position="1"/>
        <end position="99"/>
    </location>
</feature>
<keyword evidence="3" id="KW-0808">Transferase</keyword>
<dbReference type="Pfam" id="PF14542">
    <property type="entry name" value="Acetyltransf_CG"/>
    <property type="match status" value="1"/>
</dbReference>
<dbReference type="PROSITE" id="PS51729">
    <property type="entry name" value="GNAT_YJDJ"/>
    <property type="match status" value="1"/>
</dbReference>
<dbReference type="GO" id="GO:0016747">
    <property type="term" value="F:acyltransferase activity, transferring groups other than amino-acyl groups"/>
    <property type="evidence" value="ECO:0007669"/>
    <property type="project" value="InterPro"/>
</dbReference>
<organism evidence="3 4">
    <name type="scientific">Companilactobacillus mishanensis</name>
    <dbReference type="NCBI Taxonomy" id="2486008"/>
    <lineage>
        <taxon>Bacteria</taxon>
        <taxon>Bacillati</taxon>
        <taxon>Bacillota</taxon>
        <taxon>Bacilli</taxon>
        <taxon>Lactobacillales</taxon>
        <taxon>Lactobacillaceae</taxon>
        <taxon>Companilactobacillus</taxon>
    </lineage>
</organism>
<dbReference type="PANTHER" id="PTHR31435">
    <property type="entry name" value="PROTEIN NATD1"/>
    <property type="match status" value="1"/>
</dbReference>
<dbReference type="AlphaFoldDB" id="A0A5P0ZIQ4"/>
<proteinExistence type="predicted"/>
<dbReference type="SUPFAM" id="SSF55729">
    <property type="entry name" value="Acyl-CoA N-acyltransferases (Nat)"/>
    <property type="match status" value="1"/>
</dbReference>
<reference evidence="3 4" key="1">
    <citation type="journal article" date="2019" name="Syst. Appl. Microbiol.">
        <title>Polyphasic characterization of two novel Lactobacillus spp. isolated from blown salami packages: Description of Lactobacillus halodurans sp. nov. and Lactobacillus salsicarnum sp. nov.</title>
        <authorList>
            <person name="Schuster J.A."/>
            <person name="Klingl A."/>
            <person name="Vogel R.F."/>
            <person name="Ehrmann M.A."/>
        </authorList>
    </citation>
    <scope>NUCLEOTIDE SEQUENCE [LARGE SCALE GENOMIC DNA]</scope>
    <source>
        <strain evidence="3 4">TMW 1.2118</strain>
    </source>
</reference>
<name>A0A5P0ZIQ4_9LACO</name>